<feature type="compositionally biased region" description="Polar residues" evidence="1">
    <location>
        <begin position="16"/>
        <end position="30"/>
    </location>
</feature>
<proteinExistence type="predicted"/>
<dbReference type="EMBL" id="CAKOGL010000007">
    <property type="protein sequence ID" value="CAH2088570.1"/>
    <property type="molecule type" value="Genomic_DNA"/>
</dbReference>
<reference evidence="2" key="1">
    <citation type="submission" date="2022-03" db="EMBL/GenBank/DDBJ databases">
        <authorList>
            <person name="Tunstrom K."/>
        </authorList>
    </citation>
    <scope>NUCLEOTIDE SEQUENCE</scope>
</reference>
<evidence type="ECO:0000313" key="2">
    <source>
        <dbReference type="EMBL" id="CAH2088570.1"/>
    </source>
</evidence>
<protein>
    <submittedName>
        <fullName evidence="2">Uncharacterized protein</fullName>
    </submittedName>
</protein>
<dbReference type="Proteomes" id="UP001153954">
    <property type="component" value="Unassembled WGS sequence"/>
</dbReference>
<dbReference type="AlphaFoldDB" id="A0AAU9TN41"/>
<comment type="caution">
    <text evidence="2">The sequence shown here is derived from an EMBL/GenBank/DDBJ whole genome shotgun (WGS) entry which is preliminary data.</text>
</comment>
<feature type="region of interest" description="Disordered" evidence="1">
    <location>
        <begin position="1"/>
        <end position="36"/>
    </location>
</feature>
<organism evidence="2 3">
    <name type="scientific">Euphydryas editha</name>
    <name type="common">Edith's checkerspot</name>
    <dbReference type="NCBI Taxonomy" id="104508"/>
    <lineage>
        <taxon>Eukaryota</taxon>
        <taxon>Metazoa</taxon>
        <taxon>Ecdysozoa</taxon>
        <taxon>Arthropoda</taxon>
        <taxon>Hexapoda</taxon>
        <taxon>Insecta</taxon>
        <taxon>Pterygota</taxon>
        <taxon>Neoptera</taxon>
        <taxon>Endopterygota</taxon>
        <taxon>Lepidoptera</taxon>
        <taxon>Glossata</taxon>
        <taxon>Ditrysia</taxon>
        <taxon>Papilionoidea</taxon>
        <taxon>Nymphalidae</taxon>
        <taxon>Nymphalinae</taxon>
        <taxon>Euphydryas</taxon>
    </lineage>
</organism>
<sequence>MAAGCGPEESPIGFSQEPTEATTSGQQVQVPESPAPRRARQAMLHDRFLNAQLELNNYLSHIFNIKVQFKRGDTEDNEEKNKRLSTVNSLQVCDLTLLL</sequence>
<keyword evidence="3" id="KW-1185">Reference proteome</keyword>
<evidence type="ECO:0000313" key="3">
    <source>
        <dbReference type="Proteomes" id="UP001153954"/>
    </source>
</evidence>
<evidence type="ECO:0000256" key="1">
    <source>
        <dbReference type="SAM" id="MobiDB-lite"/>
    </source>
</evidence>
<gene>
    <name evidence="2" type="ORF">EEDITHA_LOCUS4718</name>
</gene>
<accession>A0AAU9TN41</accession>
<name>A0AAU9TN41_EUPED</name>